<keyword evidence="6" id="KW-0472">Membrane</keyword>
<dbReference type="PANTHER" id="PTHR43314">
    <property type="match status" value="1"/>
</dbReference>
<keyword evidence="6" id="KW-0812">Transmembrane</keyword>
<keyword evidence="8" id="KW-1185">Reference proteome</keyword>
<comment type="cofactor">
    <cofactor evidence="1">
        <name>FAD</name>
        <dbReference type="ChEBI" id="CHEBI:57692"/>
    </cofactor>
</comment>
<keyword evidence="3" id="KW-0274">FAD</keyword>
<proteinExistence type="predicted"/>
<protein>
    <submittedName>
        <fullName evidence="7">Uncharacterized protein</fullName>
    </submittedName>
</protein>
<keyword evidence="6" id="KW-1133">Transmembrane helix</keyword>
<evidence type="ECO:0000256" key="6">
    <source>
        <dbReference type="SAM" id="Phobius"/>
    </source>
</evidence>
<evidence type="ECO:0000313" key="7">
    <source>
        <dbReference type="EMBL" id="KAK4479944.1"/>
    </source>
</evidence>
<dbReference type="Proteomes" id="UP001291926">
    <property type="component" value="Unassembled WGS sequence"/>
</dbReference>
<organism evidence="7 8">
    <name type="scientific">Penstemon davidsonii</name>
    <dbReference type="NCBI Taxonomy" id="160366"/>
    <lineage>
        <taxon>Eukaryota</taxon>
        <taxon>Viridiplantae</taxon>
        <taxon>Streptophyta</taxon>
        <taxon>Embryophyta</taxon>
        <taxon>Tracheophyta</taxon>
        <taxon>Spermatophyta</taxon>
        <taxon>Magnoliopsida</taxon>
        <taxon>eudicotyledons</taxon>
        <taxon>Gunneridae</taxon>
        <taxon>Pentapetalae</taxon>
        <taxon>asterids</taxon>
        <taxon>lamiids</taxon>
        <taxon>Lamiales</taxon>
        <taxon>Plantaginaceae</taxon>
        <taxon>Cheloneae</taxon>
        <taxon>Penstemon</taxon>
    </lineage>
</organism>
<comment type="caution">
    <text evidence="7">The sequence shown here is derived from an EMBL/GenBank/DDBJ whole genome shotgun (WGS) entry which is preliminary data.</text>
</comment>
<keyword evidence="5" id="KW-0560">Oxidoreductase</keyword>
<reference evidence="7 8" key="1">
    <citation type="journal article" date="2023" name="bioRxiv">
        <title>Genome report: Whole genome sequence and annotation of Penstemon davidsonii.</title>
        <authorList>
            <person name="Ostevik K.L."/>
            <person name="Alabady M."/>
            <person name="Zhang M."/>
            <person name="Rausher M.D."/>
        </authorList>
    </citation>
    <scope>NUCLEOTIDE SEQUENCE [LARGE SCALE GENOMIC DNA]</scope>
    <source>
        <strain evidence="7">DNT005</strain>
        <tissue evidence="7">Whole leaf</tissue>
    </source>
</reference>
<dbReference type="SUPFAM" id="SSF52343">
    <property type="entry name" value="Ferredoxin reductase-like, C-terminal NADP-linked domain"/>
    <property type="match status" value="1"/>
</dbReference>
<evidence type="ECO:0000256" key="4">
    <source>
        <dbReference type="ARBA" id="ARBA00022857"/>
    </source>
</evidence>
<name>A0ABR0CS66_9LAMI</name>
<keyword evidence="2" id="KW-0285">Flavoprotein</keyword>
<keyword evidence="4" id="KW-0521">NADP</keyword>
<dbReference type="InterPro" id="IPR015701">
    <property type="entry name" value="FNR"/>
</dbReference>
<evidence type="ECO:0000256" key="5">
    <source>
        <dbReference type="ARBA" id="ARBA00023002"/>
    </source>
</evidence>
<accession>A0ABR0CS66</accession>
<evidence type="ECO:0000256" key="3">
    <source>
        <dbReference type="ARBA" id="ARBA00022827"/>
    </source>
</evidence>
<gene>
    <name evidence="7" type="ORF">RD792_012996</name>
</gene>
<evidence type="ECO:0000256" key="1">
    <source>
        <dbReference type="ARBA" id="ARBA00001974"/>
    </source>
</evidence>
<dbReference type="InterPro" id="IPR039261">
    <property type="entry name" value="FNR_nucleotide-bd"/>
</dbReference>
<feature type="transmembrane region" description="Helical" evidence="6">
    <location>
        <begin position="149"/>
        <end position="171"/>
    </location>
</feature>
<dbReference type="Gene3D" id="3.40.50.80">
    <property type="entry name" value="Nucleotide-binding domain of ferredoxin-NADP reductase (FNR) module"/>
    <property type="match status" value="1"/>
</dbReference>
<evidence type="ECO:0000256" key="2">
    <source>
        <dbReference type="ARBA" id="ARBA00022630"/>
    </source>
</evidence>
<sequence>MVERRQSFAEVAEFRGSDSNGCHEEKFLFSSVAFVPQNLTVNRTWLRLNRFKVHNALIDLNVPLLPDMNEVPHEFDATKKLGLGDNFETIVNTICSLGRDDHISEVFKKFMTWFSWRLRAQNSDLKPGSEVMIIGFVGKEMLMPKDPNATVIMLATETGIAPFWSFLWIMLFENYGSVWMYFGSVSSTFDEKYFG</sequence>
<evidence type="ECO:0000313" key="8">
    <source>
        <dbReference type="Proteomes" id="UP001291926"/>
    </source>
</evidence>
<dbReference type="EMBL" id="JAYDYQ010002686">
    <property type="protein sequence ID" value="KAK4479944.1"/>
    <property type="molecule type" value="Genomic_DNA"/>
</dbReference>